<dbReference type="Pfam" id="PF02885">
    <property type="entry name" value="Glycos_trans_3N"/>
    <property type="match status" value="1"/>
</dbReference>
<gene>
    <name evidence="5" type="ORF">Q604_UNBC02500G0001</name>
</gene>
<protein>
    <submittedName>
        <fullName evidence="5">Anthranilate phosphoribosyltransferase</fullName>
    </submittedName>
</protein>
<dbReference type="Gene3D" id="1.20.970.10">
    <property type="entry name" value="Transferase, Pyrimidine Nucleoside Phosphorylase, Chain C"/>
    <property type="match status" value="1"/>
</dbReference>
<dbReference type="PANTHER" id="PTHR43285">
    <property type="entry name" value="ANTHRANILATE PHOSPHORIBOSYLTRANSFERASE"/>
    <property type="match status" value="1"/>
</dbReference>
<dbReference type="SUPFAM" id="SSF47648">
    <property type="entry name" value="Nucleoside phosphorylase/phosphoribosyltransferase N-terminal domain"/>
    <property type="match status" value="1"/>
</dbReference>
<dbReference type="GO" id="GO:0004048">
    <property type="term" value="F:anthranilate phosphoribosyltransferase activity"/>
    <property type="evidence" value="ECO:0007669"/>
    <property type="project" value="InterPro"/>
</dbReference>
<dbReference type="InterPro" id="IPR035902">
    <property type="entry name" value="Nuc_phospho_transferase"/>
</dbReference>
<evidence type="ECO:0000259" key="3">
    <source>
        <dbReference type="Pfam" id="PF00591"/>
    </source>
</evidence>
<name>W1YME5_9ZZZZ</name>
<keyword evidence="1 5" id="KW-0328">Glycosyltransferase</keyword>
<feature type="non-terminal residue" evidence="5">
    <location>
        <position position="78"/>
    </location>
</feature>
<accession>W1YME5</accession>
<dbReference type="EMBL" id="AZMM01002500">
    <property type="protein sequence ID" value="ETJ43496.1"/>
    <property type="molecule type" value="Genomic_DNA"/>
</dbReference>
<sequence>TMNKIMSGEVAEVPMAGFLCALAAKGPTVDEVTAFAEVMREKAGSVPHEGTVVEIVGTGGDEANTFNISTTSGFIISA</sequence>
<feature type="non-terminal residue" evidence="5">
    <location>
        <position position="1"/>
    </location>
</feature>
<dbReference type="InterPro" id="IPR036320">
    <property type="entry name" value="Glycosyl_Trfase_fam3_N_dom_sf"/>
</dbReference>
<evidence type="ECO:0000259" key="4">
    <source>
        <dbReference type="Pfam" id="PF02885"/>
    </source>
</evidence>
<dbReference type="Pfam" id="PF00591">
    <property type="entry name" value="Glycos_transf_3"/>
    <property type="match status" value="1"/>
</dbReference>
<comment type="caution">
    <text evidence="5">The sequence shown here is derived from an EMBL/GenBank/DDBJ whole genome shotgun (WGS) entry which is preliminary data.</text>
</comment>
<evidence type="ECO:0000256" key="2">
    <source>
        <dbReference type="ARBA" id="ARBA00022679"/>
    </source>
</evidence>
<evidence type="ECO:0000313" key="5">
    <source>
        <dbReference type="EMBL" id="ETJ43496.1"/>
    </source>
</evidence>
<dbReference type="GO" id="GO:0005829">
    <property type="term" value="C:cytosol"/>
    <property type="evidence" value="ECO:0007669"/>
    <property type="project" value="TreeGrafter"/>
</dbReference>
<reference evidence="5" key="1">
    <citation type="submission" date="2013-12" db="EMBL/GenBank/DDBJ databases">
        <title>A Varibaculum cambriense genome reconstructed from a premature infant gut community with otherwise low bacterial novelty that shifts toward anaerobic metabolism during the third week of life.</title>
        <authorList>
            <person name="Brown C.T."/>
            <person name="Sharon I."/>
            <person name="Thomas B.C."/>
            <person name="Castelle C.J."/>
            <person name="Morowitz M.J."/>
            <person name="Banfield J.F."/>
        </authorList>
    </citation>
    <scope>NUCLEOTIDE SEQUENCE</scope>
</reference>
<evidence type="ECO:0000256" key="1">
    <source>
        <dbReference type="ARBA" id="ARBA00022676"/>
    </source>
</evidence>
<dbReference type="PANTHER" id="PTHR43285:SF2">
    <property type="entry name" value="ANTHRANILATE PHOSPHORIBOSYLTRANSFERASE"/>
    <property type="match status" value="1"/>
</dbReference>
<organism evidence="5">
    <name type="scientific">human gut metagenome</name>
    <dbReference type="NCBI Taxonomy" id="408170"/>
    <lineage>
        <taxon>unclassified sequences</taxon>
        <taxon>metagenomes</taxon>
        <taxon>organismal metagenomes</taxon>
    </lineage>
</organism>
<dbReference type="Gene3D" id="3.40.1030.10">
    <property type="entry name" value="Nucleoside phosphorylase/phosphoribosyltransferase catalytic domain"/>
    <property type="match status" value="1"/>
</dbReference>
<dbReference type="AlphaFoldDB" id="W1YME5"/>
<keyword evidence="2 5" id="KW-0808">Transferase</keyword>
<dbReference type="InterPro" id="IPR005940">
    <property type="entry name" value="Anthranilate_Pribosyl_Tfrase"/>
</dbReference>
<feature type="domain" description="Glycosyl transferase family 3 N-terminal" evidence="4">
    <location>
        <begin position="2"/>
        <end position="43"/>
    </location>
</feature>
<dbReference type="SUPFAM" id="SSF52418">
    <property type="entry name" value="Nucleoside phosphorylase/phosphoribosyltransferase catalytic domain"/>
    <property type="match status" value="1"/>
</dbReference>
<feature type="domain" description="Glycosyl transferase family 3" evidence="3">
    <location>
        <begin position="51"/>
        <end position="78"/>
    </location>
</feature>
<proteinExistence type="predicted"/>
<dbReference type="InterPro" id="IPR017459">
    <property type="entry name" value="Glycosyl_Trfase_fam3_N_dom"/>
</dbReference>
<dbReference type="InterPro" id="IPR000312">
    <property type="entry name" value="Glycosyl_Trfase_fam3"/>
</dbReference>
<dbReference type="GO" id="GO:0000162">
    <property type="term" value="P:L-tryptophan biosynthetic process"/>
    <property type="evidence" value="ECO:0007669"/>
    <property type="project" value="InterPro"/>
</dbReference>